<dbReference type="EMBL" id="JAVDXQ010000002">
    <property type="protein sequence ID" value="MDR7296099.1"/>
    <property type="molecule type" value="Genomic_DNA"/>
</dbReference>
<reference evidence="1 2" key="1">
    <citation type="submission" date="2023-07" db="EMBL/GenBank/DDBJ databases">
        <title>Sorghum-associated microbial communities from plants grown in Nebraska, USA.</title>
        <authorList>
            <person name="Schachtman D."/>
        </authorList>
    </citation>
    <scope>NUCLEOTIDE SEQUENCE [LARGE SCALE GENOMIC DNA]</scope>
    <source>
        <strain evidence="1 2">BE310</strain>
    </source>
</reference>
<evidence type="ECO:0000313" key="1">
    <source>
        <dbReference type="EMBL" id="MDR7296099.1"/>
    </source>
</evidence>
<dbReference type="Proteomes" id="UP001180536">
    <property type="component" value="Unassembled WGS sequence"/>
</dbReference>
<protein>
    <submittedName>
        <fullName evidence="1">Uncharacterized protein</fullName>
    </submittedName>
</protein>
<accession>A0ABU1Z648</accession>
<organism evidence="1 2">
    <name type="scientific">Pelomonas aquatica</name>
    <dbReference type="NCBI Taxonomy" id="431058"/>
    <lineage>
        <taxon>Bacteria</taxon>
        <taxon>Pseudomonadati</taxon>
        <taxon>Pseudomonadota</taxon>
        <taxon>Betaproteobacteria</taxon>
        <taxon>Burkholderiales</taxon>
        <taxon>Sphaerotilaceae</taxon>
        <taxon>Roseateles</taxon>
    </lineage>
</organism>
<gene>
    <name evidence="1" type="ORF">J2X16_001438</name>
</gene>
<evidence type="ECO:0000313" key="2">
    <source>
        <dbReference type="Proteomes" id="UP001180536"/>
    </source>
</evidence>
<comment type="caution">
    <text evidence="1">The sequence shown here is derived from an EMBL/GenBank/DDBJ whole genome shotgun (WGS) entry which is preliminary data.</text>
</comment>
<name>A0ABU1Z648_9BURK</name>
<proteinExistence type="predicted"/>
<keyword evidence="2" id="KW-1185">Reference proteome</keyword>
<sequence length="29" mass="3159">MRVQGGGRNDLQDLPAYRQAMAEALAGLR</sequence>